<organism evidence="3 4">
    <name type="scientific">Wandonia haliotis</name>
    <dbReference type="NCBI Taxonomy" id="574963"/>
    <lineage>
        <taxon>Bacteria</taxon>
        <taxon>Pseudomonadati</taxon>
        <taxon>Bacteroidota</taxon>
        <taxon>Flavobacteriia</taxon>
        <taxon>Flavobacteriales</taxon>
        <taxon>Crocinitomicaceae</taxon>
        <taxon>Wandonia</taxon>
    </lineage>
</organism>
<dbReference type="InterPro" id="IPR000601">
    <property type="entry name" value="PKD_dom"/>
</dbReference>
<dbReference type="InterPro" id="IPR022409">
    <property type="entry name" value="PKD/Chitinase_dom"/>
</dbReference>
<reference evidence="4" key="1">
    <citation type="journal article" date="2019" name="Int. J. Syst. Evol. Microbiol.">
        <title>The Global Catalogue of Microorganisms (GCM) 10K type strain sequencing project: providing services to taxonomists for standard genome sequencing and annotation.</title>
        <authorList>
            <consortium name="The Broad Institute Genomics Platform"/>
            <consortium name="The Broad Institute Genome Sequencing Center for Infectious Disease"/>
            <person name="Wu L."/>
            <person name="Ma J."/>
        </authorList>
    </citation>
    <scope>NUCLEOTIDE SEQUENCE [LARGE SCALE GENOMIC DNA]</scope>
    <source>
        <strain evidence="4">JCM 16083</strain>
    </source>
</reference>
<evidence type="ECO:0000313" key="4">
    <source>
        <dbReference type="Proteomes" id="UP001501126"/>
    </source>
</evidence>
<dbReference type="EMBL" id="BAAAFH010000022">
    <property type="protein sequence ID" value="GAA0876737.1"/>
    <property type="molecule type" value="Genomic_DNA"/>
</dbReference>
<dbReference type="PROSITE" id="PS50093">
    <property type="entry name" value="PKD"/>
    <property type="match status" value="2"/>
</dbReference>
<dbReference type="InterPro" id="IPR026341">
    <property type="entry name" value="T9SS_type_B"/>
</dbReference>
<accession>A0ABP3YAS3</accession>
<keyword evidence="1" id="KW-0732">Signal</keyword>
<name>A0ABP3YAS3_9FLAO</name>
<feature type="signal peptide" evidence="1">
    <location>
        <begin position="1"/>
        <end position="20"/>
    </location>
</feature>
<dbReference type="SMART" id="SM00089">
    <property type="entry name" value="PKD"/>
    <property type="match status" value="6"/>
</dbReference>
<dbReference type="Gene3D" id="2.60.40.10">
    <property type="entry name" value="Immunoglobulins"/>
    <property type="match status" value="2"/>
</dbReference>
<dbReference type="InterPro" id="IPR035986">
    <property type="entry name" value="PKD_dom_sf"/>
</dbReference>
<keyword evidence="4" id="KW-1185">Reference proteome</keyword>
<dbReference type="NCBIfam" id="TIGR04131">
    <property type="entry name" value="Bac_Flav_CTERM"/>
    <property type="match status" value="1"/>
</dbReference>
<dbReference type="Proteomes" id="UP001501126">
    <property type="component" value="Unassembled WGS sequence"/>
</dbReference>
<feature type="domain" description="PKD" evidence="2">
    <location>
        <begin position="2522"/>
        <end position="2561"/>
    </location>
</feature>
<evidence type="ECO:0000256" key="1">
    <source>
        <dbReference type="SAM" id="SignalP"/>
    </source>
</evidence>
<proteinExistence type="predicted"/>
<dbReference type="SUPFAM" id="SSF49299">
    <property type="entry name" value="PKD domain"/>
    <property type="match status" value="2"/>
</dbReference>
<dbReference type="RefSeq" id="WP_343790204.1">
    <property type="nucleotide sequence ID" value="NZ_BAAAFH010000022.1"/>
</dbReference>
<feature type="domain" description="PKD" evidence="2">
    <location>
        <begin position="2409"/>
        <end position="2487"/>
    </location>
</feature>
<dbReference type="CDD" id="cd00146">
    <property type="entry name" value="PKD"/>
    <property type="match status" value="2"/>
</dbReference>
<feature type="chain" id="PRO_5047475993" description="PKD domain-containing protein" evidence="1">
    <location>
        <begin position="21"/>
        <end position="2669"/>
    </location>
</feature>
<dbReference type="Pfam" id="PF18911">
    <property type="entry name" value="PKD_4"/>
    <property type="match status" value="2"/>
</dbReference>
<gene>
    <name evidence="3" type="ORF">GCM10009118_31470</name>
</gene>
<dbReference type="InterPro" id="IPR013783">
    <property type="entry name" value="Ig-like_fold"/>
</dbReference>
<evidence type="ECO:0000259" key="2">
    <source>
        <dbReference type="PROSITE" id="PS50093"/>
    </source>
</evidence>
<comment type="caution">
    <text evidence="3">The sequence shown here is derived from an EMBL/GenBank/DDBJ whole genome shotgun (WGS) entry which is preliminary data.</text>
</comment>
<dbReference type="Pfam" id="PF13585">
    <property type="entry name" value="CHU_C"/>
    <property type="match status" value="1"/>
</dbReference>
<sequence length="2669" mass="273022">MKKLVTLLFFLVVCFAGALAQITGNGHSTTTSTSYTDGSPNDQIYIYCTPDSDGNPVTGSLTASSPSGVAPYTFQWYSYNSTSNGWDPYTNTNGTTSTINGLANGGYLVAITDANGTRIGCYRAWVFLNETTVDAGAPIAACGSFTLNGTASPVANFVYYNPPPNPLTIDNTTSIQVCFNANHTYVSDLGFFLVGPASCGSPTITLSPNPGAIGQNNVCNSGNNVNNLCFSSTSTTILDVCSAGVPLSGTYGGYGPGAGTMINWSSLYGCDASAGGWSVQIYDCIGSDVGALTSASIAFNGQGTCGPLNVNYNSGSINSAINDNSCSAASASIFSVPPSVSTTTPITLNNSITSVSWSTGANTLSTTVNPAPTANTWYYLTATDNFGCTAIDSVLYTNTCVCNFTSISTVSQPCQPDNTFDLTGELQFDYPPGTGQLIVEDCHGNSSTYNAPFTSPFNFSIDNITADGSTCSVTAYFTDDPACTITLSNISYTQPCVCYAEIGTFTPVMGGISTNPYILCYGDNLDITPNGDYVPPAEALYPPSASGYDPNIIWGVYSCPPTVAVTPDPTYFITDDPCWIGVTSIENLNELNDQFWIDNYPGVFTNNTVYFVPITAYNVSSNPLLVSYTNTSLDCYEMGAPYAVQYLPEIQTNVSEDCQAGSVTVTVSGGLPQVDGSDFTASNLTPASASFSNTTTGNGGTIVVTGLVDGDNYSFDITDGNGCPVTITGTFTGPEDASFTYPSATYCLDDADPSPTITGVTGGQFGSTVGVAINSATGVVDLSATGPGTFTIVYQSPDPVCYSIESFTITINPLPVVAVNDPTICDGETVTLTASGADTYSWSPGTNLSATTGASVDASPSTTTNYTVTGTITATGCTNTDIATVTVNPLPIVNAGADLAVCDGTSVTLTATGNAASYSWDNGISNGVAFTPTATTTYTVTGTSAAGCTETDQITVTVNPLPNVSAGNDFTVCTGSTITLSGSGATSYVWNNGVTDGVPFVINGTTTYQVTGTDVNGCQNTDDITVVVNPDAPINAGFDVTICEGESVVLTATGGVSYSWDNGLGAGASHTVSPTVTTTYTVNGTDANGCTGTDQVTVTVNPLPEAVINGTTDVCQNDAAPVITFTGSNGTAPYTFTYTINNGANQTVVSTGNTATVTVPTGTAGTFVFDLVSVQDASSTTCSQAQTSSATIVVNPLPTAAVTGTTDVCQNDAAPVITFTGANGTAPYTFTYTINNGANQTVVSTGNTATVTVPTGIVGTFVFDLVSVQDASSTTCSQAQTSSATIVVNPLPTATIAGTIDVCQNDAAPVITFTGLNGTAPYTFTYTINNGANQTVVSTGNTATVNVPTGTAGTFVYDLVSVQDASSTTCSQAQAGSATVVVNPLPTAVIGGDNTICQNDVAPVITFTGAGGTMPYTFTYTINNGPNQTVTTASGNSSVTVSVPTGTAGTFVYAMVSVQDASSTTCLNPQTATATIIINPLPSATVTGGVSVCVGDTDPVVTFTGSLGTAPYTFTYNINGGTNQTIVSTGNSATITVPTTTAGTFNVNLVSVVDASSTTCQRTINQTATVVVNANPVVSISGASEYCAGASATLDAGAGFTSYLWSNGATTQTTNVTDGDNPVTVTVTNAAGCSTTSAPFSVTENSHITANFSYEICQGQSMVIHGVTQTTSGVYSQVFVSTTGCDSTANVALTVHPLPNVFAGNDFTICSGDAITLSGSNAVNYVWDNGVSNGIPFTPSGTQTYEVTGTDVHGCVNTDQITVTVNPLPTATINGTTDVCQNDAAPVITFTGANGTAPYTFTYTINNGANQTVVSTGTTATVNVPTGAAGTFVYDLVSVQDASSTTCSQPQSGSATVLVNPLPTASIALNGASIVCRNDASPVITITASGGTAPYTFTYTINNGANQTVVSTNNSNLVTFSVPTGIAGTFVYDLVSVQDASSTACLNSQTGSVTVTVNPLPTATISGTMDVCQNDAAPVITFTGANGTAPYTFTYTINNGTSQTVVSSGNTATVTAPTGTAGTFVYDLVSVEDASTTVCGQSQSGSATILVNPLPTATIDGTVEVCQSGTSPLVTFTGANGSTPYTFTYTVNNGPNQTVVSTGNTATVSAPTGTAGTFVYDLVSVQDASSTTCSQAQSGSVTVTVNPLPTASITGTTEVCQNGTSPVITFNGNGGTSPYIFTYSINNGPDQTVVSTGATATVSVPTATAGTFVYSLISVQDASSTACLNPQTQSVTVEVNPLPTATVTGTTDVCVGSAAPVVTFEGNNGTAPYTFTYNLNGAGNQTITTTGTNTTATITVPTSVVGTITVNLLSVQDASSTACSQAQTGSAVITVHDLPTVFAGNDLVICAGSTVILTASGANTYSWSDGISNGVPFIPADTTIYTVTGTDVYGCSNTDDVQVAVVPNPVASFTGQDLSGCSPVTATFNNTSTGNLLDCQWTFSNGETVSSCSDITATFTSYGCYDVTLTVSTPEGCTNSTTAINYVCVEPDPIASFYPNPSELSTVYPTSRMINNSEGADSYIWNFGDGSGPSTDVAPSHTFPDGPGVYTVTLTAYSPAGCVDVTEQVITVKEELIFYVPNTFTPDQDQFNEVFLPVFTSGFDPFNYHLTIFNRWGEILFESYDAEFGWDGTYGGKIVEDGTYIWKIVVKRTDVDDREEYIGHVNVLR</sequence>
<protein>
    <recommendedName>
        <fullName evidence="2">PKD domain-containing protein</fullName>
    </recommendedName>
</protein>
<evidence type="ECO:0000313" key="3">
    <source>
        <dbReference type="EMBL" id="GAA0876737.1"/>
    </source>
</evidence>